<dbReference type="PANTHER" id="PTHR43300">
    <property type="entry name" value="ACETYLTRANSFERASE"/>
    <property type="match status" value="1"/>
</dbReference>
<dbReference type="EMBL" id="FXZK01000001">
    <property type="protein sequence ID" value="SMY06449.1"/>
    <property type="molecule type" value="Genomic_DNA"/>
</dbReference>
<dbReference type="InterPro" id="IPR011004">
    <property type="entry name" value="Trimer_LpxA-like_sf"/>
</dbReference>
<organism evidence="2 3">
    <name type="scientific">Flavimaricola marinus</name>
    <dbReference type="NCBI Taxonomy" id="1819565"/>
    <lineage>
        <taxon>Bacteria</taxon>
        <taxon>Pseudomonadati</taxon>
        <taxon>Pseudomonadota</taxon>
        <taxon>Alphaproteobacteria</taxon>
        <taxon>Rhodobacterales</taxon>
        <taxon>Paracoccaceae</taxon>
        <taxon>Flavimaricola</taxon>
    </lineage>
</organism>
<evidence type="ECO:0000313" key="2">
    <source>
        <dbReference type="EMBL" id="SMY06449.1"/>
    </source>
</evidence>
<dbReference type="OrthoDB" id="9815592at2"/>
<reference evidence="2 3" key="1">
    <citation type="submission" date="2017-05" db="EMBL/GenBank/DDBJ databases">
        <authorList>
            <person name="Song R."/>
            <person name="Chenine A.L."/>
            <person name="Ruprecht R.M."/>
        </authorList>
    </citation>
    <scope>NUCLEOTIDE SEQUENCE [LARGE SCALE GENOMIC DNA]</scope>
    <source>
        <strain evidence="2 3">CECT 8899</strain>
    </source>
</reference>
<dbReference type="InterPro" id="IPR001451">
    <property type="entry name" value="Hexapep"/>
</dbReference>
<dbReference type="Pfam" id="PF00132">
    <property type="entry name" value="Hexapep"/>
    <property type="match status" value="1"/>
</dbReference>
<gene>
    <name evidence="2" type="primary">vatD</name>
    <name evidence="2" type="ORF">LOM8899_00574</name>
</gene>
<dbReference type="RefSeq" id="WP_093990628.1">
    <property type="nucleotide sequence ID" value="NZ_FXZK01000001.1"/>
</dbReference>
<dbReference type="Gene3D" id="2.160.10.10">
    <property type="entry name" value="Hexapeptide repeat proteins"/>
    <property type="match status" value="1"/>
</dbReference>
<dbReference type="CDD" id="cd03349">
    <property type="entry name" value="LbH_XAT"/>
    <property type="match status" value="1"/>
</dbReference>
<dbReference type="EC" id="2.3.1.-" evidence="2"/>
<accession>A0A238L9T9</accession>
<dbReference type="PANTHER" id="PTHR43300:SF11">
    <property type="entry name" value="ACETYLTRANSFERASE RV3034C-RELATED"/>
    <property type="match status" value="1"/>
</dbReference>
<proteinExistence type="inferred from homology"/>
<keyword evidence="3" id="KW-1185">Reference proteome</keyword>
<comment type="similarity">
    <text evidence="1">Belongs to the transferase hexapeptide repeat family.</text>
</comment>
<protein>
    <submittedName>
        <fullName evidence="2">Streptogramin A acetyltransferase</fullName>
        <ecNumber evidence="2">2.3.1.-</ecNumber>
    </submittedName>
</protein>
<sequence>MPRFPSPDTVNPVQLPDGTVIPGNVFLKPVIDHPRIQIGDYTYASDFDPPPPEGWAARIAPFMFPISQDRLIIGKFGQIAHGVRFITNSANHKMDGFSTFPFAIHQPERFMAYPGSLKRGRDTVVGHDVWIGMGATILPGATIGNGVIISAGSVVAGSVPDYAIIGGNRAEVLRMRFDDATIAELNEIAWWDWDIDAILDAEAAITGADIAALRAAAPA</sequence>
<dbReference type="GO" id="GO:0016746">
    <property type="term" value="F:acyltransferase activity"/>
    <property type="evidence" value="ECO:0007669"/>
    <property type="project" value="UniProtKB-KW"/>
</dbReference>
<dbReference type="InterPro" id="IPR050179">
    <property type="entry name" value="Trans_hexapeptide_repeat"/>
</dbReference>
<keyword evidence="2" id="KW-0012">Acyltransferase</keyword>
<keyword evidence="2" id="KW-0808">Transferase</keyword>
<dbReference type="SUPFAM" id="SSF51161">
    <property type="entry name" value="Trimeric LpxA-like enzymes"/>
    <property type="match status" value="1"/>
</dbReference>
<dbReference type="Proteomes" id="UP000201613">
    <property type="component" value="Unassembled WGS sequence"/>
</dbReference>
<name>A0A238L9T9_9RHOB</name>
<evidence type="ECO:0000313" key="3">
    <source>
        <dbReference type="Proteomes" id="UP000201613"/>
    </source>
</evidence>
<evidence type="ECO:0000256" key="1">
    <source>
        <dbReference type="ARBA" id="ARBA00007274"/>
    </source>
</evidence>
<dbReference type="AlphaFoldDB" id="A0A238L9T9"/>